<dbReference type="EMBL" id="CM026428">
    <property type="protein sequence ID" value="KAG0568149.1"/>
    <property type="molecule type" value="Genomic_DNA"/>
</dbReference>
<accession>A0A8T0HDC5</accession>
<reference evidence="2" key="1">
    <citation type="submission" date="2020-06" db="EMBL/GenBank/DDBJ databases">
        <title>WGS assembly of Ceratodon purpureus strain R40.</title>
        <authorList>
            <person name="Carey S.B."/>
            <person name="Jenkins J."/>
            <person name="Shu S."/>
            <person name="Lovell J.T."/>
            <person name="Sreedasyam A."/>
            <person name="Maumus F."/>
            <person name="Tiley G.P."/>
            <person name="Fernandez-Pozo N."/>
            <person name="Barry K."/>
            <person name="Chen C."/>
            <person name="Wang M."/>
            <person name="Lipzen A."/>
            <person name="Daum C."/>
            <person name="Saski C.A."/>
            <person name="Payton A.C."/>
            <person name="Mcbreen J.C."/>
            <person name="Conrad R.E."/>
            <person name="Kollar L.M."/>
            <person name="Olsson S."/>
            <person name="Huttunen S."/>
            <person name="Landis J.B."/>
            <person name="Wickett N.J."/>
            <person name="Johnson M.G."/>
            <person name="Rensing S.A."/>
            <person name="Grimwood J."/>
            <person name="Schmutz J."/>
            <person name="Mcdaniel S.F."/>
        </authorList>
    </citation>
    <scope>NUCLEOTIDE SEQUENCE</scope>
    <source>
        <strain evidence="2">R40</strain>
    </source>
</reference>
<organism evidence="2 3">
    <name type="scientific">Ceratodon purpureus</name>
    <name type="common">Fire moss</name>
    <name type="synonym">Dicranum purpureum</name>
    <dbReference type="NCBI Taxonomy" id="3225"/>
    <lineage>
        <taxon>Eukaryota</taxon>
        <taxon>Viridiplantae</taxon>
        <taxon>Streptophyta</taxon>
        <taxon>Embryophyta</taxon>
        <taxon>Bryophyta</taxon>
        <taxon>Bryophytina</taxon>
        <taxon>Bryopsida</taxon>
        <taxon>Dicranidae</taxon>
        <taxon>Pseudoditrichales</taxon>
        <taxon>Ditrichaceae</taxon>
        <taxon>Ceratodon</taxon>
    </lineage>
</organism>
<name>A0A8T0HDC5_CERPU</name>
<keyword evidence="1" id="KW-0732">Signal</keyword>
<comment type="caution">
    <text evidence="2">The sequence shown here is derived from an EMBL/GenBank/DDBJ whole genome shotgun (WGS) entry which is preliminary data.</text>
</comment>
<keyword evidence="3" id="KW-1185">Reference proteome</keyword>
<dbReference type="Proteomes" id="UP000822688">
    <property type="component" value="Chromosome 7"/>
</dbReference>
<evidence type="ECO:0000313" key="2">
    <source>
        <dbReference type="EMBL" id="KAG0568149.1"/>
    </source>
</evidence>
<sequence>MMNWSLLAAAEICCSSGVPFPVQYLRNRSYNDLSGKEFGGGYYIAKREVIGAGCSTHIANIV</sequence>
<proteinExistence type="predicted"/>
<evidence type="ECO:0000313" key="3">
    <source>
        <dbReference type="Proteomes" id="UP000822688"/>
    </source>
</evidence>
<dbReference type="AlphaFoldDB" id="A0A8T0HDC5"/>
<protein>
    <submittedName>
        <fullName evidence="2">Uncharacterized protein</fullName>
    </submittedName>
</protein>
<feature type="signal peptide" evidence="1">
    <location>
        <begin position="1"/>
        <end position="17"/>
    </location>
</feature>
<gene>
    <name evidence="2" type="ORF">KC19_7G190200</name>
</gene>
<feature type="chain" id="PRO_5035730164" evidence="1">
    <location>
        <begin position="18"/>
        <end position="62"/>
    </location>
</feature>
<evidence type="ECO:0000256" key="1">
    <source>
        <dbReference type="SAM" id="SignalP"/>
    </source>
</evidence>